<dbReference type="EMBL" id="JBHUEM010000055">
    <property type="protein sequence ID" value="MFD1739671.1"/>
    <property type="molecule type" value="Genomic_DNA"/>
</dbReference>
<comment type="similarity">
    <text evidence="1">Belongs to the LysR transcriptional regulatory family.</text>
</comment>
<dbReference type="PRINTS" id="PR00039">
    <property type="entry name" value="HTHLYSR"/>
</dbReference>
<keyword evidence="3" id="KW-0238">DNA-binding</keyword>
<evidence type="ECO:0000313" key="7">
    <source>
        <dbReference type="Proteomes" id="UP001597214"/>
    </source>
</evidence>
<keyword evidence="2" id="KW-0805">Transcription regulation</keyword>
<dbReference type="Pfam" id="PF03466">
    <property type="entry name" value="LysR_substrate"/>
    <property type="match status" value="1"/>
</dbReference>
<dbReference type="Gene3D" id="1.10.10.10">
    <property type="entry name" value="Winged helix-like DNA-binding domain superfamily/Winged helix DNA-binding domain"/>
    <property type="match status" value="1"/>
</dbReference>
<evidence type="ECO:0000256" key="2">
    <source>
        <dbReference type="ARBA" id="ARBA00023015"/>
    </source>
</evidence>
<evidence type="ECO:0000256" key="3">
    <source>
        <dbReference type="ARBA" id="ARBA00023125"/>
    </source>
</evidence>
<dbReference type="InterPro" id="IPR036388">
    <property type="entry name" value="WH-like_DNA-bd_sf"/>
</dbReference>
<accession>A0ABW4LXN1</accession>
<dbReference type="PANTHER" id="PTHR30126">
    <property type="entry name" value="HTH-TYPE TRANSCRIPTIONAL REGULATOR"/>
    <property type="match status" value="1"/>
</dbReference>
<dbReference type="PANTHER" id="PTHR30126:SF100">
    <property type="entry name" value="LYSR-FAMILY TRANSCRIPTIONAL REGULATOR"/>
    <property type="match status" value="1"/>
</dbReference>
<keyword evidence="7" id="KW-1185">Reference proteome</keyword>
<evidence type="ECO:0000313" key="6">
    <source>
        <dbReference type="EMBL" id="MFD1739671.1"/>
    </source>
</evidence>
<reference evidence="7" key="1">
    <citation type="journal article" date="2019" name="Int. J. Syst. Evol. Microbiol.">
        <title>The Global Catalogue of Microorganisms (GCM) 10K type strain sequencing project: providing services to taxonomists for standard genome sequencing and annotation.</title>
        <authorList>
            <consortium name="The Broad Institute Genomics Platform"/>
            <consortium name="The Broad Institute Genome Sequencing Center for Infectious Disease"/>
            <person name="Wu L."/>
            <person name="Ma J."/>
        </authorList>
    </citation>
    <scope>NUCLEOTIDE SEQUENCE [LARGE SCALE GENOMIC DNA]</scope>
    <source>
        <strain evidence="7">CCUG 49339</strain>
    </source>
</reference>
<dbReference type="InterPro" id="IPR036390">
    <property type="entry name" value="WH_DNA-bd_sf"/>
</dbReference>
<dbReference type="Gene3D" id="3.40.190.290">
    <property type="match status" value="1"/>
</dbReference>
<evidence type="ECO:0000256" key="1">
    <source>
        <dbReference type="ARBA" id="ARBA00009437"/>
    </source>
</evidence>
<keyword evidence="4" id="KW-0804">Transcription</keyword>
<dbReference type="PROSITE" id="PS50931">
    <property type="entry name" value="HTH_LYSR"/>
    <property type="match status" value="1"/>
</dbReference>
<proteinExistence type="inferred from homology"/>
<evidence type="ECO:0000259" key="5">
    <source>
        <dbReference type="PROSITE" id="PS50931"/>
    </source>
</evidence>
<sequence>MSIIDIRHLVTFKTIVEQKTFTNAAAELKYAQSTLTLHIKMLEEEMGAPLFDRFGKKLSLTQAGRELYPLVQELLQVYERIKAISDQSDEVKGEIRIGASETVTVFRMQPVLAYFKKQYPNVDVLLLNDSCPKLREKVKNGELDIALILEPEMKQEDLYIQSIIEEPIVFIGGKDTSIQSLGSENRELLSHECFIFSEGECSLRRAFQSYLKDKKIAPKNTVELSSMEAIKQCVSSGLGLSIMPLVSAQSLLDEGKIKIINHEEGIPVHFTQIVYHRNKWLSPALQKFMEAIYKYY</sequence>
<dbReference type="CDD" id="cd05466">
    <property type="entry name" value="PBP2_LTTR_substrate"/>
    <property type="match status" value="1"/>
</dbReference>
<name>A0ABW4LXN1_9BACI</name>
<dbReference type="InterPro" id="IPR000847">
    <property type="entry name" value="LysR_HTH_N"/>
</dbReference>
<dbReference type="RefSeq" id="WP_377930909.1">
    <property type="nucleotide sequence ID" value="NZ_JBHUEM010000055.1"/>
</dbReference>
<comment type="caution">
    <text evidence="6">The sequence shown here is derived from an EMBL/GenBank/DDBJ whole genome shotgun (WGS) entry which is preliminary data.</text>
</comment>
<dbReference type="Pfam" id="PF00126">
    <property type="entry name" value="HTH_1"/>
    <property type="match status" value="1"/>
</dbReference>
<gene>
    <name evidence="6" type="ORF">ACFSCX_24615</name>
</gene>
<evidence type="ECO:0000256" key="4">
    <source>
        <dbReference type="ARBA" id="ARBA00023163"/>
    </source>
</evidence>
<feature type="domain" description="HTH lysR-type" evidence="5">
    <location>
        <begin position="4"/>
        <end position="61"/>
    </location>
</feature>
<dbReference type="InterPro" id="IPR005119">
    <property type="entry name" value="LysR_subst-bd"/>
</dbReference>
<organism evidence="6 7">
    <name type="scientific">Bacillus salitolerans</name>
    <dbReference type="NCBI Taxonomy" id="1437434"/>
    <lineage>
        <taxon>Bacteria</taxon>
        <taxon>Bacillati</taxon>
        <taxon>Bacillota</taxon>
        <taxon>Bacilli</taxon>
        <taxon>Bacillales</taxon>
        <taxon>Bacillaceae</taxon>
        <taxon>Bacillus</taxon>
    </lineage>
</organism>
<dbReference type="SUPFAM" id="SSF53850">
    <property type="entry name" value="Periplasmic binding protein-like II"/>
    <property type="match status" value="1"/>
</dbReference>
<dbReference type="Proteomes" id="UP001597214">
    <property type="component" value="Unassembled WGS sequence"/>
</dbReference>
<protein>
    <submittedName>
        <fullName evidence="6">LysR family transcriptional regulator</fullName>
    </submittedName>
</protein>
<dbReference type="SUPFAM" id="SSF46785">
    <property type="entry name" value="Winged helix' DNA-binding domain"/>
    <property type="match status" value="1"/>
</dbReference>